<evidence type="ECO:0000313" key="3">
    <source>
        <dbReference type="Proteomes" id="UP000000763"/>
    </source>
</evidence>
<evidence type="ECO:0000256" key="1">
    <source>
        <dbReference type="SAM" id="MobiDB-lite"/>
    </source>
</evidence>
<evidence type="ECO:0000313" key="2">
    <source>
        <dbReference type="EMBL" id="BAD37607.1"/>
    </source>
</evidence>
<organism evidence="2 3">
    <name type="scientific">Oryza sativa subsp. japonica</name>
    <name type="common">Rice</name>
    <dbReference type="NCBI Taxonomy" id="39947"/>
    <lineage>
        <taxon>Eukaryota</taxon>
        <taxon>Viridiplantae</taxon>
        <taxon>Streptophyta</taxon>
        <taxon>Embryophyta</taxon>
        <taxon>Tracheophyta</taxon>
        <taxon>Spermatophyta</taxon>
        <taxon>Magnoliopsida</taxon>
        <taxon>Liliopsida</taxon>
        <taxon>Poales</taxon>
        <taxon>Poaceae</taxon>
        <taxon>BOP clade</taxon>
        <taxon>Oryzoideae</taxon>
        <taxon>Oryzeae</taxon>
        <taxon>Oryzinae</taxon>
        <taxon>Oryza</taxon>
        <taxon>Oryza sativa</taxon>
    </lineage>
</organism>
<reference evidence="3" key="2">
    <citation type="journal article" date="2008" name="Nucleic Acids Res.">
        <title>The rice annotation project database (RAP-DB): 2008 update.</title>
        <authorList>
            <consortium name="The rice annotation project (RAP)"/>
        </authorList>
    </citation>
    <scope>GENOME REANNOTATION</scope>
    <source>
        <strain evidence="3">cv. Nipponbare</strain>
    </source>
</reference>
<dbReference type="Proteomes" id="UP000000763">
    <property type="component" value="Chromosome 6"/>
</dbReference>
<feature type="region of interest" description="Disordered" evidence="1">
    <location>
        <begin position="49"/>
        <end position="69"/>
    </location>
</feature>
<gene>
    <name evidence="2" type="primary">OJ1226_A12.10</name>
</gene>
<proteinExistence type="predicted"/>
<dbReference type="EMBL" id="AP004008">
    <property type="protein sequence ID" value="BAD37607.1"/>
    <property type="molecule type" value="Genomic_DNA"/>
</dbReference>
<sequence>MDCPSSPLPSSASTFPRIAAVSRPIRRPLLLSSRLATVAAHVALTDPAHVQSAGQPSSLSLSRACGLST</sequence>
<reference evidence="3" key="1">
    <citation type="journal article" date="2005" name="Nature">
        <title>The map-based sequence of the rice genome.</title>
        <authorList>
            <consortium name="International rice genome sequencing project (IRGSP)"/>
            <person name="Matsumoto T."/>
            <person name="Wu J."/>
            <person name="Kanamori H."/>
            <person name="Katayose Y."/>
            <person name="Fujisawa M."/>
            <person name="Namiki N."/>
            <person name="Mizuno H."/>
            <person name="Yamamoto K."/>
            <person name="Antonio B.A."/>
            <person name="Baba T."/>
            <person name="Sakata K."/>
            <person name="Nagamura Y."/>
            <person name="Aoki H."/>
            <person name="Arikawa K."/>
            <person name="Arita K."/>
            <person name="Bito T."/>
            <person name="Chiden Y."/>
            <person name="Fujitsuka N."/>
            <person name="Fukunaka R."/>
            <person name="Hamada M."/>
            <person name="Harada C."/>
            <person name="Hayashi A."/>
            <person name="Hijishita S."/>
            <person name="Honda M."/>
            <person name="Hosokawa S."/>
            <person name="Ichikawa Y."/>
            <person name="Idonuma A."/>
            <person name="Iijima M."/>
            <person name="Ikeda M."/>
            <person name="Ikeno M."/>
            <person name="Ito K."/>
            <person name="Ito S."/>
            <person name="Ito T."/>
            <person name="Ito Y."/>
            <person name="Ito Y."/>
            <person name="Iwabuchi A."/>
            <person name="Kamiya K."/>
            <person name="Karasawa W."/>
            <person name="Kurita K."/>
            <person name="Katagiri S."/>
            <person name="Kikuta A."/>
            <person name="Kobayashi H."/>
            <person name="Kobayashi N."/>
            <person name="Machita K."/>
            <person name="Maehara T."/>
            <person name="Masukawa M."/>
            <person name="Mizubayashi T."/>
            <person name="Mukai Y."/>
            <person name="Nagasaki H."/>
            <person name="Nagata Y."/>
            <person name="Naito S."/>
            <person name="Nakashima M."/>
            <person name="Nakama Y."/>
            <person name="Nakamichi Y."/>
            <person name="Nakamura M."/>
            <person name="Meguro A."/>
            <person name="Negishi M."/>
            <person name="Ohta I."/>
            <person name="Ohta T."/>
            <person name="Okamoto M."/>
            <person name="Ono N."/>
            <person name="Saji S."/>
            <person name="Sakaguchi M."/>
            <person name="Sakai K."/>
            <person name="Shibata M."/>
            <person name="Shimokawa T."/>
            <person name="Song J."/>
            <person name="Takazaki Y."/>
            <person name="Terasawa K."/>
            <person name="Tsugane M."/>
            <person name="Tsuji K."/>
            <person name="Ueda S."/>
            <person name="Waki K."/>
            <person name="Yamagata H."/>
            <person name="Yamamoto M."/>
            <person name="Yamamoto S."/>
            <person name="Yamane H."/>
            <person name="Yoshiki S."/>
            <person name="Yoshihara R."/>
            <person name="Yukawa K."/>
            <person name="Zhong H."/>
            <person name="Yano M."/>
            <person name="Yuan Q."/>
            <person name="Ouyang S."/>
            <person name="Liu J."/>
            <person name="Jones K.M."/>
            <person name="Gansberger K."/>
            <person name="Moffat K."/>
            <person name="Hill J."/>
            <person name="Bera J."/>
            <person name="Fadrosh D."/>
            <person name="Jin S."/>
            <person name="Johri S."/>
            <person name="Kim M."/>
            <person name="Overton L."/>
            <person name="Reardon M."/>
            <person name="Tsitrin T."/>
            <person name="Vuong H."/>
            <person name="Weaver B."/>
            <person name="Ciecko A."/>
            <person name="Tallon L."/>
            <person name="Jackson J."/>
            <person name="Pai G."/>
            <person name="Aken S.V."/>
            <person name="Utterback T."/>
            <person name="Reidmuller S."/>
            <person name="Feldblyum T."/>
            <person name="Hsiao J."/>
            <person name="Zismann V."/>
            <person name="Iobst S."/>
            <person name="de Vazeille A.R."/>
            <person name="Buell C.R."/>
            <person name="Ying K."/>
            <person name="Li Y."/>
            <person name="Lu T."/>
            <person name="Huang Y."/>
            <person name="Zhao Q."/>
            <person name="Feng Q."/>
            <person name="Zhang L."/>
            <person name="Zhu J."/>
            <person name="Weng Q."/>
            <person name="Mu J."/>
            <person name="Lu Y."/>
            <person name="Fan D."/>
            <person name="Liu Y."/>
            <person name="Guan J."/>
            <person name="Zhang Y."/>
            <person name="Yu S."/>
            <person name="Liu X."/>
            <person name="Zhang Y."/>
            <person name="Hong G."/>
            <person name="Han B."/>
            <person name="Choisne N."/>
            <person name="Demange N."/>
            <person name="Orjeda G."/>
            <person name="Samain S."/>
            <person name="Cattolico L."/>
            <person name="Pelletier E."/>
            <person name="Couloux A."/>
            <person name="Segurens B."/>
            <person name="Wincker P."/>
            <person name="D'Hont A."/>
            <person name="Scarpelli C."/>
            <person name="Weissenbach J."/>
            <person name="Salanoubat M."/>
            <person name="Quetier F."/>
            <person name="Yu Y."/>
            <person name="Kim H.R."/>
            <person name="Rambo T."/>
            <person name="Currie J."/>
            <person name="Collura K."/>
            <person name="Luo M."/>
            <person name="Yang T."/>
            <person name="Ammiraju J.S.S."/>
            <person name="Engler F."/>
            <person name="Soderlund C."/>
            <person name="Wing R.A."/>
            <person name="Palmer L.E."/>
            <person name="de la Bastide M."/>
            <person name="Spiegel L."/>
            <person name="Nascimento L."/>
            <person name="Zutavern T."/>
            <person name="O'Shaughnessy A."/>
            <person name="Dike S."/>
            <person name="Dedhia N."/>
            <person name="Preston R."/>
            <person name="Balija V."/>
            <person name="McCombie W.R."/>
            <person name="Chow T."/>
            <person name="Chen H."/>
            <person name="Chung M."/>
            <person name="Chen C."/>
            <person name="Shaw J."/>
            <person name="Wu H."/>
            <person name="Hsiao K."/>
            <person name="Chao Y."/>
            <person name="Chu M."/>
            <person name="Cheng C."/>
            <person name="Hour A."/>
            <person name="Lee P."/>
            <person name="Lin S."/>
            <person name="Lin Y."/>
            <person name="Liou J."/>
            <person name="Liu S."/>
            <person name="Hsing Y."/>
            <person name="Raghuvanshi S."/>
            <person name="Mohanty A."/>
            <person name="Bharti A.K."/>
            <person name="Gaur A."/>
            <person name="Gupta V."/>
            <person name="Kumar D."/>
            <person name="Ravi V."/>
            <person name="Vij S."/>
            <person name="Kapur A."/>
            <person name="Khurana P."/>
            <person name="Khurana P."/>
            <person name="Khurana J.P."/>
            <person name="Tyagi A.K."/>
            <person name="Gaikwad K."/>
            <person name="Singh A."/>
            <person name="Dalal V."/>
            <person name="Srivastava S."/>
            <person name="Dixit A."/>
            <person name="Pal A.K."/>
            <person name="Ghazi I.A."/>
            <person name="Yadav M."/>
            <person name="Pandit A."/>
            <person name="Bhargava A."/>
            <person name="Sureshbabu K."/>
            <person name="Batra K."/>
            <person name="Sharma T.R."/>
            <person name="Mohapatra T."/>
            <person name="Singh N.K."/>
            <person name="Messing J."/>
            <person name="Nelson A.B."/>
            <person name="Fuks G."/>
            <person name="Kavchok S."/>
            <person name="Keizer G."/>
            <person name="Linton E."/>
            <person name="Llaca V."/>
            <person name="Song R."/>
            <person name="Tanyolac B."/>
            <person name="Young S."/>
            <person name="Ho-Il K."/>
            <person name="Hahn J.H."/>
            <person name="Sangsakoo G."/>
            <person name="Vanavichit A."/>
            <person name="de Mattos Luiz.A.T."/>
            <person name="Zimmer P.D."/>
            <person name="Malone G."/>
            <person name="Dellagostin O."/>
            <person name="de Oliveira A.C."/>
            <person name="Bevan M."/>
            <person name="Bancroft I."/>
            <person name="Minx P."/>
            <person name="Cordum H."/>
            <person name="Wilson R."/>
            <person name="Cheng Z."/>
            <person name="Jin W."/>
            <person name="Jiang J."/>
            <person name="Leong S.A."/>
            <person name="Iwama H."/>
            <person name="Gojobori T."/>
            <person name="Itoh T."/>
            <person name="Niimura Y."/>
            <person name="Fujii Y."/>
            <person name="Habara T."/>
            <person name="Sakai H."/>
            <person name="Sato Y."/>
            <person name="Wilson G."/>
            <person name="Kumar K."/>
            <person name="McCouch S."/>
            <person name="Juretic N."/>
            <person name="Hoen D."/>
            <person name="Wright S."/>
            <person name="Bruskiewich R."/>
            <person name="Bureau T."/>
            <person name="Miyao A."/>
            <person name="Hirochika H."/>
            <person name="Nishikawa T."/>
            <person name="Kadowaki K."/>
            <person name="Sugiura M."/>
            <person name="Burr B."/>
            <person name="Sasaki T."/>
        </authorList>
    </citation>
    <scope>NUCLEOTIDE SEQUENCE [LARGE SCALE GENOMIC DNA]</scope>
    <source>
        <strain evidence="3">cv. Nipponbare</strain>
    </source>
</reference>
<name>Q67W62_ORYSJ</name>
<accession>Q67W62</accession>
<dbReference type="AlphaFoldDB" id="Q67W62"/>
<protein>
    <submittedName>
        <fullName evidence="2">Uncharacterized protein</fullName>
    </submittedName>
</protein>
<feature type="compositionally biased region" description="Polar residues" evidence="1">
    <location>
        <begin position="52"/>
        <end position="69"/>
    </location>
</feature>